<proteinExistence type="inferred from homology"/>
<protein>
    <recommendedName>
        <fullName evidence="10">Bifunctional inhibitor/plant lipid transfer protein/seed storage helical domain-containing protein</fullName>
    </recommendedName>
</protein>
<dbReference type="InterPro" id="IPR036312">
    <property type="entry name" value="Bifun_inhib/LTP/seed_sf"/>
</dbReference>
<dbReference type="Proteomes" id="UP000030748">
    <property type="component" value="Unassembled WGS sequence"/>
</dbReference>
<dbReference type="PANTHER" id="PTHR33044">
    <property type="entry name" value="BIFUNCTIONAL INHIBITOR/LIPID-TRANSFER PROTEIN/SEED STORAGE 2S ALBUMIN SUPERFAMILY PROTEIN-RELATED"/>
    <property type="match status" value="1"/>
</dbReference>
<reference evidence="11 12" key="1">
    <citation type="journal article" date="2013" name="Proc. Natl. Acad. Sci. U.S.A.">
        <title>Fine-scale variation in meiotic recombination in Mimulus inferred from population shotgun sequencing.</title>
        <authorList>
            <person name="Hellsten U."/>
            <person name="Wright K.M."/>
            <person name="Jenkins J."/>
            <person name="Shu S."/>
            <person name="Yuan Y."/>
            <person name="Wessler S.R."/>
            <person name="Schmutz J."/>
            <person name="Willis J.H."/>
            <person name="Rokhsar D.S."/>
        </authorList>
    </citation>
    <scope>NUCLEOTIDE SEQUENCE [LARGE SCALE GENOMIC DNA]</scope>
    <source>
        <strain evidence="12">cv. DUN x IM62</strain>
    </source>
</reference>
<dbReference type="EMBL" id="KI630371">
    <property type="protein sequence ID" value="EYU40905.1"/>
    <property type="molecule type" value="Genomic_DNA"/>
</dbReference>
<organism evidence="11 12">
    <name type="scientific">Erythranthe guttata</name>
    <name type="common">Yellow monkey flower</name>
    <name type="synonym">Mimulus guttatus</name>
    <dbReference type="NCBI Taxonomy" id="4155"/>
    <lineage>
        <taxon>Eukaryota</taxon>
        <taxon>Viridiplantae</taxon>
        <taxon>Streptophyta</taxon>
        <taxon>Embryophyta</taxon>
        <taxon>Tracheophyta</taxon>
        <taxon>Spermatophyta</taxon>
        <taxon>Magnoliopsida</taxon>
        <taxon>eudicotyledons</taxon>
        <taxon>Gunneridae</taxon>
        <taxon>Pentapetalae</taxon>
        <taxon>asterids</taxon>
        <taxon>lamiids</taxon>
        <taxon>Lamiales</taxon>
        <taxon>Phrymaceae</taxon>
        <taxon>Erythranthe</taxon>
    </lineage>
</organism>
<keyword evidence="6" id="KW-1015">Disulfide bond</keyword>
<gene>
    <name evidence="11" type="ORF">MIMGU_mgv1a020522mg</name>
</gene>
<keyword evidence="7" id="KW-0325">Glycoprotein</keyword>
<sequence>IENTYIYKYICFNLLANSKPLLVFVKNLPQLFDHIISTPCTSSVITTFTPCINYVTGSSGTASSPTKDCCDSLKSVMTNNMDCVCLIVTGNVPFSLPFLNANLAISLPRVCQNSVPLQCQASGIPLPAPGPVLFGPPQPRPRPPSPAPSPTHAHAPSPHTSKAVAAVAAPPPTGSLDIAPAAPPEFPEGRSENPWIRPVVNPNSASSSSTVSSPSLVVLTFIGVVAFKFLW</sequence>
<keyword evidence="12" id="KW-1185">Reference proteome</keyword>
<evidence type="ECO:0000256" key="8">
    <source>
        <dbReference type="ARBA" id="ARBA00023288"/>
    </source>
</evidence>
<feature type="region of interest" description="Disordered" evidence="9">
    <location>
        <begin position="130"/>
        <end position="197"/>
    </location>
</feature>
<evidence type="ECO:0000259" key="10">
    <source>
        <dbReference type="Pfam" id="PF14368"/>
    </source>
</evidence>
<dbReference type="InterPro" id="IPR016140">
    <property type="entry name" value="Bifunc_inhib/LTP/seed_store"/>
</dbReference>
<evidence type="ECO:0000313" key="12">
    <source>
        <dbReference type="Proteomes" id="UP000030748"/>
    </source>
</evidence>
<feature type="compositionally biased region" description="Low complexity" evidence="9">
    <location>
        <begin position="150"/>
        <end position="168"/>
    </location>
</feature>
<feature type="compositionally biased region" description="Pro residues" evidence="9">
    <location>
        <begin position="130"/>
        <end position="149"/>
    </location>
</feature>
<dbReference type="AlphaFoldDB" id="A0A022RPN1"/>
<keyword evidence="8" id="KW-0449">Lipoprotein</keyword>
<evidence type="ECO:0000256" key="2">
    <source>
        <dbReference type="ARBA" id="ARBA00009748"/>
    </source>
</evidence>
<evidence type="ECO:0000256" key="6">
    <source>
        <dbReference type="ARBA" id="ARBA00023157"/>
    </source>
</evidence>
<name>A0A022RPN1_ERYGU</name>
<dbReference type="Pfam" id="PF14368">
    <property type="entry name" value="LTP_2"/>
    <property type="match status" value="1"/>
</dbReference>
<keyword evidence="3" id="KW-1003">Cell membrane</keyword>
<dbReference type="STRING" id="4155.A0A022RPN1"/>
<evidence type="ECO:0000256" key="5">
    <source>
        <dbReference type="ARBA" id="ARBA00022729"/>
    </source>
</evidence>
<evidence type="ECO:0000256" key="4">
    <source>
        <dbReference type="ARBA" id="ARBA00022622"/>
    </source>
</evidence>
<evidence type="ECO:0000256" key="1">
    <source>
        <dbReference type="ARBA" id="ARBA00004609"/>
    </source>
</evidence>
<keyword evidence="4" id="KW-0336">GPI-anchor</keyword>
<feature type="domain" description="Bifunctional inhibitor/plant lipid transfer protein/seed storage helical" evidence="10">
    <location>
        <begin position="35"/>
        <end position="117"/>
    </location>
</feature>
<keyword evidence="5" id="KW-0732">Signal</keyword>
<dbReference type="SUPFAM" id="SSF47699">
    <property type="entry name" value="Bifunctional inhibitor/lipid-transfer protein/seed storage 2S albumin"/>
    <property type="match status" value="1"/>
</dbReference>
<feature type="non-terminal residue" evidence="11">
    <location>
        <position position="1"/>
    </location>
</feature>
<comment type="subcellular location">
    <subcellularLocation>
        <location evidence="1">Cell membrane</location>
        <topology evidence="1">Lipid-anchor</topology>
        <topology evidence="1">GPI-anchor</topology>
    </subcellularLocation>
</comment>
<keyword evidence="4" id="KW-0472">Membrane</keyword>
<comment type="similarity">
    <text evidence="2">Belongs to the plant LTP family.</text>
</comment>
<evidence type="ECO:0000256" key="7">
    <source>
        <dbReference type="ARBA" id="ARBA00023180"/>
    </source>
</evidence>
<dbReference type="Gene3D" id="1.10.110.10">
    <property type="entry name" value="Plant lipid-transfer and hydrophobic proteins"/>
    <property type="match status" value="1"/>
</dbReference>
<dbReference type="GO" id="GO:0098552">
    <property type="term" value="C:side of membrane"/>
    <property type="evidence" value="ECO:0007669"/>
    <property type="project" value="UniProtKB-KW"/>
</dbReference>
<dbReference type="CDD" id="cd00010">
    <property type="entry name" value="AAI_LTSS"/>
    <property type="match status" value="1"/>
</dbReference>
<accession>A0A022RPN1</accession>
<dbReference type="GO" id="GO:0005886">
    <property type="term" value="C:plasma membrane"/>
    <property type="evidence" value="ECO:0007669"/>
    <property type="project" value="UniProtKB-SubCell"/>
</dbReference>
<evidence type="ECO:0000256" key="9">
    <source>
        <dbReference type="SAM" id="MobiDB-lite"/>
    </source>
</evidence>
<dbReference type="InterPro" id="IPR043325">
    <property type="entry name" value="LTSS"/>
</dbReference>
<evidence type="ECO:0000313" key="11">
    <source>
        <dbReference type="EMBL" id="EYU40905.1"/>
    </source>
</evidence>
<evidence type="ECO:0000256" key="3">
    <source>
        <dbReference type="ARBA" id="ARBA00022475"/>
    </source>
</evidence>